<evidence type="ECO:0008006" key="4">
    <source>
        <dbReference type="Google" id="ProtNLM"/>
    </source>
</evidence>
<dbReference type="OrthoDB" id="3230530at2759"/>
<accession>A0A4Y7QJM5</accession>
<gene>
    <name evidence="2" type="ORF">BD410DRAFT_875796</name>
</gene>
<feature type="compositionally biased region" description="Polar residues" evidence="1">
    <location>
        <begin position="234"/>
        <end position="245"/>
    </location>
</feature>
<organism evidence="2 3">
    <name type="scientific">Rickenella mellea</name>
    <dbReference type="NCBI Taxonomy" id="50990"/>
    <lineage>
        <taxon>Eukaryota</taxon>
        <taxon>Fungi</taxon>
        <taxon>Dikarya</taxon>
        <taxon>Basidiomycota</taxon>
        <taxon>Agaricomycotina</taxon>
        <taxon>Agaricomycetes</taxon>
        <taxon>Hymenochaetales</taxon>
        <taxon>Rickenellaceae</taxon>
        <taxon>Rickenella</taxon>
    </lineage>
</organism>
<protein>
    <recommendedName>
        <fullName evidence="4">Arrestin-like N-terminal domain-containing protein</fullName>
    </recommendedName>
</protein>
<evidence type="ECO:0000313" key="3">
    <source>
        <dbReference type="Proteomes" id="UP000294933"/>
    </source>
</evidence>
<dbReference type="Proteomes" id="UP000294933">
    <property type="component" value="Unassembled WGS sequence"/>
</dbReference>
<evidence type="ECO:0000313" key="2">
    <source>
        <dbReference type="EMBL" id="TDL27556.1"/>
    </source>
</evidence>
<evidence type="ECO:0000256" key="1">
    <source>
        <dbReference type="SAM" id="MobiDB-lite"/>
    </source>
</evidence>
<feature type="region of interest" description="Disordered" evidence="1">
    <location>
        <begin position="227"/>
        <end position="250"/>
    </location>
</feature>
<keyword evidence="3" id="KW-1185">Reference proteome</keyword>
<proteinExistence type="predicted"/>
<sequence length="390" mass="42693">MVKLTLHSHRGNSNSRFFPHTGYLALTPVKVEGVVRTKLDDDAKPLQASSLSVSVRCIESRLGRLGVTNSNVLVEYTQKLWSKPPNVDFAPLGDSEHTFKIIIPAHTPGYSCATFKDYRVYWRVEAFIDHSPAFGIGSRQTKGYEISLIRHDTTVPRRSVPVFPGFIKSSKPRAPVIRYHYATPSTAVGPLDIVSIPVTVQPVDPSVSIRGASVIIERRIDLHETSDYTYPSPIHSSPTSPLSSRDVNDSTLTLQSTQSSCAPGPSAYRSCATPHIDSSVLTLSSTASNSTFTISSASENRPLLPPTVLTVPAKTVSLNVAGAESSGPFDRNSQGVYSKTLTFQWPAPKSHSHWAMGQTMETDLITVRFFAHIKVCDDRAKHVYAADLFQ</sequence>
<dbReference type="VEuPathDB" id="FungiDB:BD410DRAFT_875796"/>
<dbReference type="STRING" id="50990.A0A4Y7QJM5"/>
<dbReference type="AlphaFoldDB" id="A0A4Y7QJM5"/>
<reference evidence="2 3" key="1">
    <citation type="submission" date="2018-06" db="EMBL/GenBank/DDBJ databases">
        <title>A transcriptomic atlas of mushroom development highlights an independent origin of complex multicellularity.</title>
        <authorList>
            <consortium name="DOE Joint Genome Institute"/>
            <person name="Krizsan K."/>
            <person name="Almasi E."/>
            <person name="Merenyi Z."/>
            <person name="Sahu N."/>
            <person name="Viragh M."/>
            <person name="Koszo T."/>
            <person name="Mondo S."/>
            <person name="Kiss B."/>
            <person name="Balint B."/>
            <person name="Kues U."/>
            <person name="Barry K."/>
            <person name="Hegedus J.C."/>
            <person name="Henrissat B."/>
            <person name="Johnson J."/>
            <person name="Lipzen A."/>
            <person name="Ohm R."/>
            <person name="Nagy I."/>
            <person name="Pangilinan J."/>
            <person name="Yan J."/>
            <person name="Xiong Y."/>
            <person name="Grigoriev I.V."/>
            <person name="Hibbett D.S."/>
            <person name="Nagy L.G."/>
        </authorList>
    </citation>
    <scope>NUCLEOTIDE SEQUENCE [LARGE SCALE GENOMIC DNA]</scope>
    <source>
        <strain evidence="2 3">SZMC22713</strain>
    </source>
</reference>
<dbReference type="EMBL" id="ML170159">
    <property type="protein sequence ID" value="TDL27556.1"/>
    <property type="molecule type" value="Genomic_DNA"/>
</dbReference>
<name>A0A4Y7QJM5_9AGAM</name>